<protein>
    <recommendedName>
        <fullName evidence="7">Leucine rich repeat-containing protein</fullName>
    </recommendedName>
</protein>
<feature type="compositionally biased region" description="Low complexity" evidence="4">
    <location>
        <begin position="1626"/>
        <end position="1646"/>
    </location>
</feature>
<dbReference type="PANTHER" id="PTHR24113">
    <property type="entry name" value="RAN GTPASE-ACTIVATING PROTEIN 1"/>
    <property type="match status" value="1"/>
</dbReference>
<feature type="compositionally biased region" description="Basic and acidic residues" evidence="4">
    <location>
        <begin position="72"/>
        <end position="95"/>
    </location>
</feature>
<feature type="compositionally biased region" description="Basic and acidic residues" evidence="4">
    <location>
        <begin position="1405"/>
        <end position="1415"/>
    </location>
</feature>
<comment type="caution">
    <text evidence="5">The sequence shown here is derived from an EMBL/GenBank/DDBJ whole genome shotgun (WGS) entry which is preliminary data.</text>
</comment>
<feature type="compositionally biased region" description="Basic and acidic residues" evidence="4">
    <location>
        <begin position="1263"/>
        <end position="1280"/>
    </location>
</feature>
<feature type="compositionally biased region" description="Basic and acidic residues" evidence="4">
    <location>
        <begin position="867"/>
        <end position="876"/>
    </location>
</feature>
<organism evidence="5 6">
    <name type="scientific">Besnoitia besnoiti</name>
    <name type="common">Apicomplexan protozoan</name>
    <dbReference type="NCBI Taxonomy" id="94643"/>
    <lineage>
        <taxon>Eukaryota</taxon>
        <taxon>Sar</taxon>
        <taxon>Alveolata</taxon>
        <taxon>Apicomplexa</taxon>
        <taxon>Conoidasida</taxon>
        <taxon>Coccidia</taxon>
        <taxon>Eucoccidiorida</taxon>
        <taxon>Eimeriorina</taxon>
        <taxon>Sarcocystidae</taxon>
        <taxon>Besnoitia</taxon>
    </lineage>
</organism>
<feature type="region of interest" description="Disordered" evidence="4">
    <location>
        <begin position="952"/>
        <end position="1009"/>
    </location>
</feature>
<dbReference type="VEuPathDB" id="ToxoDB:BESB_072960"/>
<reference evidence="5 6" key="1">
    <citation type="submission" date="2017-09" db="EMBL/GenBank/DDBJ databases">
        <title>Genome sequencing of Besnoitia besnoiti strain Bb-Ger1.</title>
        <authorList>
            <person name="Schares G."/>
            <person name="Venepally P."/>
            <person name="Lorenzi H.A."/>
        </authorList>
    </citation>
    <scope>NUCLEOTIDE SEQUENCE [LARGE SCALE GENOMIC DNA]</scope>
    <source>
        <strain evidence="5 6">Bb-Ger1</strain>
    </source>
</reference>
<dbReference type="Proteomes" id="UP000224006">
    <property type="component" value="Unassembled WGS sequence"/>
</dbReference>
<dbReference type="RefSeq" id="XP_029218153.1">
    <property type="nucleotide sequence ID" value="XM_029365669.1"/>
</dbReference>
<feature type="compositionally biased region" description="Basic and acidic residues" evidence="4">
    <location>
        <begin position="492"/>
        <end position="506"/>
    </location>
</feature>
<evidence type="ECO:0000313" key="5">
    <source>
        <dbReference type="EMBL" id="PFH34144.1"/>
    </source>
</evidence>
<feature type="compositionally biased region" description="Low complexity" evidence="4">
    <location>
        <begin position="38"/>
        <end position="58"/>
    </location>
</feature>
<keyword evidence="2" id="KW-0433">Leucine-rich repeat</keyword>
<proteinExistence type="predicted"/>
<feature type="compositionally biased region" description="Basic and acidic residues" evidence="4">
    <location>
        <begin position="1152"/>
        <end position="1163"/>
    </location>
</feature>
<keyword evidence="6" id="KW-1185">Reference proteome</keyword>
<dbReference type="GeneID" id="40312222"/>
<feature type="compositionally biased region" description="Basic and acidic residues" evidence="4">
    <location>
        <begin position="1648"/>
        <end position="1660"/>
    </location>
</feature>
<dbReference type="InterPro" id="IPR032675">
    <property type="entry name" value="LRR_dom_sf"/>
</dbReference>
<feature type="compositionally biased region" description="Low complexity" evidence="4">
    <location>
        <begin position="1223"/>
        <end position="1236"/>
    </location>
</feature>
<keyword evidence="3" id="KW-0677">Repeat</keyword>
<feature type="compositionally biased region" description="Low complexity" evidence="4">
    <location>
        <begin position="1"/>
        <end position="18"/>
    </location>
</feature>
<feature type="compositionally biased region" description="Acidic residues" evidence="4">
    <location>
        <begin position="1343"/>
        <end position="1354"/>
    </location>
</feature>
<feature type="region of interest" description="Disordered" evidence="4">
    <location>
        <begin position="1"/>
        <end position="176"/>
    </location>
</feature>
<dbReference type="GO" id="GO:0005096">
    <property type="term" value="F:GTPase activator activity"/>
    <property type="evidence" value="ECO:0007669"/>
    <property type="project" value="UniProtKB-KW"/>
</dbReference>
<feature type="region of interest" description="Disordered" evidence="4">
    <location>
        <begin position="688"/>
        <end position="723"/>
    </location>
</feature>
<dbReference type="EMBL" id="NWUJ01000007">
    <property type="protein sequence ID" value="PFH34144.1"/>
    <property type="molecule type" value="Genomic_DNA"/>
</dbReference>
<feature type="compositionally biased region" description="Acidic residues" evidence="4">
    <location>
        <begin position="1427"/>
        <end position="1439"/>
    </location>
</feature>
<sequence length="1660" mass="173574">MADWASSRGAGAADASSSPVNGMGTRGGESLEREALQSPSSSVSSAPPSCARSSSGCSTPAASVSPLSARPADTHEGGLRGGDGERKPSRGERVKGSATSVSTETVSTGSSYASCVSSSSPSPGGSDPSSPTSPSPQPSSASAGTRPPSPSSGGGGGESAAGAAAAHVQPAKRRSSLSPSCEGVASFLSVFFAPCPSSRQALSLLLQLLSLREIVTGLLPASPLLLAPVAEVFRSLHRRAPPRRVRPALFDWSAHLRKSHAEATSMRASSSPASPPPSETPTVVFCTPRSAGLLPLSRLTLSPQHLSLLPRDSLLNLLAPPAGDRGECISLVLGRGKRRKIQPFGHEGSHAQRGACACSASGRDRQRTRVSSTRCACPVGSADALAAEASLWEIDFSCFSVRHWKRLGEEGDDAAAVSGGLLSPQQDPEGGDRHRGAQKPAAAGYSCASGDAARSGGGEPRPCEGLQASRGGDLDGEGEETGRGSPSGARRSLAEDAKKKRAEGGRDEAGFLSRFAATGKLRGLRISSSEVNMHAVKVLREAITREGSQRGREGSPQRGSPGFIASASPSTCSPAASVAAPSRAASTSRGIAAFSLHHCGVSMGGFHALCVSVLPLFGASLRELSVVNCRLAAADMSALSLALVRLPSVEVLDLADNLLRDEGAITLLLALISSHRLFSFENERARSAEPAAREDAADEAEASSAARDGGEARRQSRAAAAPLSEEALPVQAAAASPGSAAGCELFPGGRFSQVSSPSPPAPAGLRSLNLSGNEIEGERLFRVLLKAYVGACAADLEVLDLANNRLDGDVVLCLRDAMAQRKRGRQLFQAQQQQTRDVQAATQVEALVAERDSTKDLDGGDFPPPEPRGRAAREAENGEGACGGLARSFPVKCRESASEREADAWAGAVVDLRENFCGCERSSSGEALGSHARKPVGCLGVVDNTLLSCGERRRPSKRLHGKQTGGESAAPSPPADESDAATARGVPREVSDHGGGNQRAERAQPGAETQALPPAVWRCGFLIDVCDCRLREKARQEEAARRCPWVGRRREKSLKEYFAAWGTVQREQFRALLAADAVFTSAVIEECAEDDEACDPCAGAAPQESASPEPETGAEEKELVAQGELQLLEYGEAPLRRGDREGPLAVGGEAEEEKRRARSEEGGRPLSAELTRCAAGLPRPPAEAPAEGGEEAAVCLVPDYASDGLAASSDASEDAEGGERSRYAGPRPASRPSSPCLAPPSPFSAFSSASRVPLVAARSVSWSREDAARSQDLHGKHAEAGSDADAADEAGAGGVAMGRYASSSSVCSEQRAGERSSWTTRGEGDEEGYSSSEASDPEGERGYEEDEEEEEDGDERCFLFRGRNQGPPASVLLRKKFKRLQRQLARSAGDEDDPRLSPRTRLLRRLIDGERRRGAESTAEGVAESSDCAETDGGSDEDDTARVAARGGMKRRHGRHAEAESESEATELRGKSVKRRDCGGDAATDSEGERLLRGHSKAGRAEEEKGDDADAATRRPLTLASGDAADELAPMGARKRQKKATDDDAGYEAEHCREAPREASGTRRGPAAAGAPSTRGVASRSVAEEEDEDESYKEDEEDTDEDESSESSERSDGEEDEAVDAEELAELLMEATAAAQEATSSASTRGTRGRDDGGRRDRRR</sequence>
<feature type="region of interest" description="Disordered" evidence="4">
    <location>
        <begin position="1204"/>
        <end position="1660"/>
    </location>
</feature>
<accession>A0A2A9MAC4</accession>
<feature type="compositionally biased region" description="Low complexity" evidence="4">
    <location>
        <begin position="1243"/>
        <end position="1253"/>
    </location>
</feature>
<dbReference type="PANTHER" id="PTHR24113:SF12">
    <property type="entry name" value="RAN GTPASE-ACTIVATING PROTEIN 1"/>
    <property type="match status" value="1"/>
</dbReference>
<feature type="compositionally biased region" description="Low complexity" evidence="4">
    <location>
        <begin position="96"/>
        <end position="130"/>
    </location>
</feature>
<feature type="region of interest" description="Disordered" evidence="4">
    <location>
        <begin position="1095"/>
        <end position="1117"/>
    </location>
</feature>
<evidence type="ECO:0000313" key="6">
    <source>
        <dbReference type="Proteomes" id="UP000224006"/>
    </source>
</evidence>
<keyword evidence="1" id="KW-0343">GTPase activation</keyword>
<feature type="region of interest" description="Disordered" evidence="4">
    <location>
        <begin position="415"/>
        <end position="506"/>
    </location>
</feature>
<dbReference type="GO" id="GO:0048471">
    <property type="term" value="C:perinuclear region of cytoplasm"/>
    <property type="evidence" value="ECO:0007669"/>
    <property type="project" value="TreeGrafter"/>
</dbReference>
<evidence type="ECO:0008006" key="7">
    <source>
        <dbReference type="Google" id="ProtNLM"/>
    </source>
</evidence>
<dbReference type="GO" id="GO:0031267">
    <property type="term" value="F:small GTPase binding"/>
    <property type="evidence" value="ECO:0007669"/>
    <property type="project" value="TreeGrafter"/>
</dbReference>
<name>A0A2A9MAC4_BESBE</name>
<feature type="region of interest" description="Disordered" evidence="4">
    <location>
        <begin position="543"/>
        <end position="568"/>
    </location>
</feature>
<feature type="compositionally biased region" description="Basic and acidic residues" evidence="4">
    <location>
        <begin position="543"/>
        <end position="555"/>
    </location>
</feature>
<dbReference type="KEGG" id="bbes:BESB_072960"/>
<dbReference type="GO" id="GO:0005829">
    <property type="term" value="C:cytosol"/>
    <property type="evidence" value="ECO:0007669"/>
    <property type="project" value="TreeGrafter"/>
</dbReference>
<dbReference type="OrthoDB" id="333996at2759"/>
<feature type="region of interest" description="Disordered" evidence="4">
    <location>
        <begin position="1130"/>
        <end position="1190"/>
    </location>
</feature>
<feature type="compositionally biased region" description="Acidic residues" evidence="4">
    <location>
        <begin position="1584"/>
        <end position="1625"/>
    </location>
</feature>
<dbReference type="SMART" id="SM00368">
    <property type="entry name" value="LRR_RI"/>
    <property type="match status" value="2"/>
</dbReference>
<dbReference type="SUPFAM" id="SSF52047">
    <property type="entry name" value="RNI-like"/>
    <property type="match status" value="1"/>
</dbReference>
<feature type="compositionally biased region" description="Basic and acidic residues" evidence="4">
    <location>
        <begin position="1466"/>
        <end position="1479"/>
    </location>
</feature>
<feature type="region of interest" description="Disordered" evidence="4">
    <location>
        <begin position="261"/>
        <end position="282"/>
    </location>
</feature>
<feature type="compositionally biased region" description="Basic and acidic residues" evidence="4">
    <location>
        <begin position="849"/>
        <end position="858"/>
    </location>
</feature>
<evidence type="ECO:0000256" key="1">
    <source>
        <dbReference type="ARBA" id="ARBA00022468"/>
    </source>
</evidence>
<dbReference type="InterPro" id="IPR027038">
    <property type="entry name" value="RanGap"/>
</dbReference>
<evidence type="ECO:0000256" key="3">
    <source>
        <dbReference type="ARBA" id="ARBA00022737"/>
    </source>
</evidence>
<gene>
    <name evidence="5" type="ORF">BESB_072960</name>
</gene>
<feature type="compositionally biased region" description="Low complexity" evidence="4">
    <location>
        <begin position="1562"/>
        <end position="1576"/>
    </location>
</feature>
<evidence type="ECO:0000256" key="2">
    <source>
        <dbReference type="ARBA" id="ARBA00022614"/>
    </source>
</evidence>
<evidence type="ECO:0000256" key="4">
    <source>
        <dbReference type="SAM" id="MobiDB-lite"/>
    </source>
</evidence>
<feature type="compositionally biased region" description="Basic and acidic residues" evidence="4">
    <location>
        <begin position="1548"/>
        <end position="1561"/>
    </location>
</feature>
<dbReference type="GO" id="GO:0006913">
    <property type="term" value="P:nucleocytoplasmic transport"/>
    <property type="evidence" value="ECO:0007669"/>
    <property type="project" value="TreeGrafter"/>
</dbReference>
<dbReference type="GO" id="GO:0005634">
    <property type="term" value="C:nucleus"/>
    <property type="evidence" value="ECO:0007669"/>
    <property type="project" value="TreeGrafter"/>
</dbReference>
<dbReference type="Gene3D" id="3.80.10.10">
    <property type="entry name" value="Ribonuclease Inhibitor"/>
    <property type="match status" value="1"/>
</dbReference>
<feature type="region of interest" description="Disordered" evidence="4">
    <location>
        <begin position="849"/>
        <end position="879"/>
    </location>
</feature>